<feature type="domain" description="HORMA" evidence="6">
    <location>
        <begin position="15"/>
        <end position="206"/>
    </location>
</feature>
<dbReference type="GO" id="GO:0006974">
    <property type="term" value="P:DNA damage response"/>
    <property type="evidence" value="ECO:0007669"/>
    <property type="project" value="UniProtKB-KW"/>
</dbReference>
<dbReference type="AlphaFoldDB" id="A0A812DXP3"/>
<dbReference type="EMBL" id="CAHIKZ030004203">
    <property type="protein sequence ID" value="CAE1308571.1"/>
    <property type="molecule type" value="Genomic_DNA"/>
</dbReference>
<name>A0A812DXP3_ACAPH</name>
<dbReference type="PANTHER" id="PTHR11842:SF10">
    <property type="entry name" value="MITOTIC SPINDLE ASSEMBLY CHECKPOINT PROTEIN MAD2B"/>
    <property type="match status" value="1"/>
</dbReference>
<dbReference type="InterPro" id="IPR003511">
    <property type="entry name" value="HORMA_dom"/>
</dbReference>
<dbReference type="Pfam" id="PF02301">
    <property type="entry name" value="HORMA"/>
    <property type="match status" value="1"/>
</dbReference>
<evidence type="ECO:0000313" key="8">
    <source>
        <dbReference type="Proteomes" id="UP000597762"/>
    </source>
</evidence>
<protein>
    <recommendedName>
        <fullName evidence="4">Mitotic spindle assembly checkpoint protein MAD2B</fullName>
    </recommendedName>
    <alternativeName>
        <fullName evidence="5">Mitotic arrest deficient 2-like protein 2</fullName>
    </alternativeName>
</protein>
<comment type="caution">
    <text evidence="7">The sequence shown here is derived from an EMBL/GenBank/DDBJ whole genome shotgun (WGS) entry which is preliminary data.</text>
</comment>
<evidence type="ECO:0000256" key="4">
    <source>
        <dbReference type="ARBA" id="ARBA00044131"/>
    </source>
</evidence>
<keyword evidence="8" id="KW-1185">Reference proteome</keyword>
<evidence type="ECO:0000256" key="2">
    <source>
        <dbReference type="ARBA" id="ARBA00022763"/>
    </source>
</evidence>
<keyword evidence="3" id="KW-0539">Nucleus</keyword>
<dbReference type="OrthoDB" id="21254at2759"/>
<keyword evidence="2" id="KW-0227">DNA damage</keyword>
<evidence type="ECO:0000259" key="6">
    <source>
        <dbReference type="PROSITE" id="PS50815"/>
    </source>
</evidence>
<dbReference type="SUPFAM" id="SSF56019">
    <property type="entry name" value="The spindle assembly checkpoint protein mad2"/>
    <property type="match status" value="1"/>
</dbReference>
<dbReference type="Proteomes" id="UP000597762">
    <property type="component" value="Unassembled WGS sequence"/>
</dbReference>
<accession>A0A812DXP3</accession>
<dbReference type="Gene3D" id="3.30.900.10">
    <property type="entry name" value="HORMA domain"/>
    <property type="match status" value="1"/>
</dbReference>
<organism evidence="7 8">
    <name type="scientific">Acanthosepion pharaonis</name>
    <name type="common">Pharaoh cuttlefish</name>
    <name type="synonym">Sepia pharaonis</name>
    <dbReference type="NCBI Taxonomy" id="158019"/>
    <lineage>
        <taxon>Eukaryota</taxon>
        <taxon>Metazoa</taxon>
        <taxon>Spiralia</taxon>
        <taxon>Lophotrochozoa</taxon>
        <taxon>Mollusca</taxon>
        <taxon>Cephalopoda</taxon>
        <taxon>Coleoidea</taxon>
        <taxon>Decapodiformes</taxon>
        <taxon>Sepiida</taxon>
        <taxon>Sepiina</taxon>
        <taxon>Sepiidae</taxon>
        <taxon>Acanthosepion</taxon>
    </lineage>
</organism>
<comment type="subcellular location">
    <subcellularLocation>
        <location evidence="1">Nucleus</location>
    </subcellularLocation>
</comment>
<gene>
    <name evidence="7" type="ORF">SPHA_60409</name>
</gene>
<evidence type="ECO:0000256" key="5">
    <source>
        <dbReference type="ARBA" id="ARBA00044264"/>
    </source>
</evidence>
<evidence type="ECO:0000256" key="1">
    <source>
        <dbReference type="ARBA" id="ARBA00004123"/>
    </source>
</evidence>
<evidence type="ECO:0000313" key="7">
    <source>
        <dbReference type="EMBL" id="CAE1308571.1"/>
    </source>
</evidence>
<dbReference type="InterPro" id="IPR045091">
    <property type="entry name" value="Mad2-like"/>
</dbReference>
<sequence>MSSSSTPIESTSKIQVAADIVAEFLEVAFHCILHNRDLYPAGVFERRKKYNVPVHMCLHPDVIQYIAQILESIKLLLDTREVDRVSLVILDHQQNPVERFVFEIGYPSKYTDFSSDILFTELEQSLRAFLLKLNVCDAMLKPLPNDATWVIHIHTNDCAMLRLEEKQILKNFPWIEAEEKQKTMHSPTLVPMKTVSSDIVKTCWCIK</sequence>
<evidence type="ECO:0000256" key="3">
    <source>
        <dbReference type="ARBA" id="ARBA00023242"/>
    </source>
</evidence>
<dbReference type="GO" id="GO:0005634">
    <property type="term" value="C:nucleus"/>
    <property type="evidence" value="ECO:0007669"/>
    <property type="project" value="UniProtKB-SubCell"/>
</dbReference>
<dbReference type="InterPro" id="IPR036570">
    <property type="entry name" value="HORMA_dom_sf"/>
</dbReference>
<dbReference type="PROSITE" id="PS50815">
    <property type="entry name" value="HORMA"/>
    <property type="match status" value="1"/>
</dbReference>
<proteinExistence type="predicted"/>
<dbReference type="PANTHER" id="PTHR11842">
    <property type="entry name" value="MITOTIC SPINDLE ASSEMBLY CHECKPOINT PROTEIN MAD2"/>
    <property type="match status" value="1"/>
</dbReference>
<dbReference type="GO" id="GO:0016035">
    <property type="term" value="C:zeta DNA polymerase complex"/>
    <property type="evidence" value="ECO:0007669"/>
    <property type="project" value="TreeGrafter"/>
</dbReference>
<reference evidence="7" key="1">
    <citation type="submission" date="2021-01" db="EMBL/GenBank/DDBJ databases">
        <authorList>
            <person name="Li R."/>
            <person name="Bekaert M."/>
        </authorList>
    </citation>
    <scope>NUCLEOTIDE SEQUENCE</scope>
    <source>
        <strain evidence="7">Farmed</strain>
    </source>
</reference>
<dbReference type="FunFam" id="3.30.900.10:FF:000003">
    <property type="entry name" value="Mitotic spindle assembly checkpoint protein MAD2B"/>
    <property type="match status" value="1"/>
</dbReference>